<dbReference type="Proteomes" id="UP000270025">
    <property type="component" value="Chromosome"/>
</dbReference>
<evidence type="ECO:0000313" key="1">
    <source>
        <dbReference type="EMBL" id="VED66495.1"/>
    </source>
</evidence>
<dbReference type="EMBL" id="LR134266">
    <property type="protein sequence ID" value="VED66495.1"/>
    <property type="molecule type" value="Genomic_DNA"/>
</dbReference>
<keyword evidence="2" id="KW-1185">Reference proteome</keyword>
<name>A0A3S4NC63_9STRE</name>
<sequence>MQRFATAIIMNSSLLLFPMFVTAFGDIITWEENEFVGIVK</sequence>
<evidence type="ECO:0000313" key="2">
    <source>
        <dbReference type="Proteomes" id="UP000270025"/>
    </source>
</evidence>
<dbReference type="KEGG" id="svf:NCTC3166_00279"/>
<dbReference type="AlphaFoldDB" id="A0A3S4NC63"/>
<protein>
    <submittedName>
        <fullName evidence="1">Uncharacterized protein</fullName>
    </submittedName>
</protein>
<proteinExistence type="predicted"/>
<accession>A0A3S4NC63</accession>
<gene>
    <name evidence="1" type="ORF">NCTC3166_00279</name>
</gene>
<reference evidence="1 2" key="1">
    <citation type="submission" date="2018-12" db="EMBL/GenBank/DDBJ databases">
        <authorList>
            <consortium name="Pathogen Informatics"/>
        </authorList>
    </citation>
    <scope>NUCLEOTIDE SEQUENCE [LARGE SCALE GENOMIC DNA]</scope>
    <source>
        <strain evidence="1 2">NCTC3166</strain>
    </source>
</reference>
<organism evidence="1 2">
    <name type="scientific">Streptococcus viridans</name>
    <dbReference type="NCBI Taxonomy" id="78535"/>
    <lineage>
        <taxon>Bacteria</taxon>
        <taxon>Bacillati</taxon>
        <taxon>Bacillota</taxon>
        <taxon>Bacilli</taxon>
        <taxon>Lactobacillales</taxon>
        <taxon>Streptococcaceae</taxon>
        <taxon>Streptococcus</taxon>
    </lineage>
</organism>